<proteinExistence type="predicted"/>
<dbReference type="AlphaFoldDB" id="A0AAU6PFY8"/>
<accession>A0AAU6PFY8</accession>
<evidence type="ECO:0000313" key="1">
    <source>
        <dbReference type="EMBL" id="WXT99927.1"/>
    </source>
</evidence>
<dbReference type="EMBL" id="CP138327">
    <property type="protein sequence ID" value="WXT99927.1"/>
    <property type="molecule type" value="Genomic_DNA"/>
</dbReference>
<dbReference type="CDD" id="cd09854">
    <property type="entry name" value="PIN_VapC-like"/>
    <property type="match status" value="1"/>
</dbReference>
<name>A0AAU6PFY8_9GAMM</name>
<sequence>MIIHIYAKVSNKWRVSNFGVTLIDNAIDLSIKNNLDFEDILQCLCAKKNNCNYLVTGDSKFYDCGVNIYTATDFLKRKE</sequence>
<dbReference type="SUPFAM" id="SSF88723">
    <property type="entry name" value="PIN domain-like"/>
    <property type="match status" value="1"/>
</dbReference>
<protein>
    <recommendedName>
        <fullName evidence="2">PIN domain-containing protein</fullName>
    </recommendedName>
</protein>
<dbReference type="InterPro" id="IPR029060">
    <property type="entry name" value="PIN-like_dom_sf"/>
</dbReference>
<reference evidence="1" key="1">
    <citation type="submission" date="2023-10" db="EMBL/GenBank/DDBJ databases">
        <title>The first scallop-associated chemosynthetic bacterial symbiont.</title>
        <authorList>
            <person name="Lin Y.-T."/>
            <person name="Sun J."/>
            <person name="Ip J.C.-H."/>
            <person name="He X."/>
            <person name="Gao Z.-M."/>
            <person name="Perez M."/>
            <person name="Xu T."/>
            <person name="Qian P.-Y."/>
            <person name="Qiu J.-W."/>
        </authorList>
    </citation>
    <scope>NUCLEOTIDE SEQUENCE</scope>
    <source>
        <strain evidence="1">Gill1</strain>
    </source>
</reference>
<evidence type="ECO:0008006" key="2">
    <source>
        <dbReference type="Google" id="ProtNLM"/>
    </source>
</evidence>
<gene>
    <name evidence="1" type="ORF">Ctma_0633</name>
</gene>
<organism evidence="1">
    <name type="scientific">Catillopecten margaritatus gill symbiont</name>
    <dbReference type="NCBI Taxonomy" id="3083288"/>
    <lineage>
        <taxon>Bacteria</taxon>
        <taxon>Pseudomonadati</taxon>
        <taxon>Pseudomonadota</taxon>
        <taxon>Gammaproteobacteria</taxon>
        <taxon>sulfur-oxidizing symbionts</taxon>
    </lineage>
</organism>